<feature type="domain" description="VWFA" evidence="2">
    <location>
        <begin position="39"/>
        <end position="224"/>
    </location>
</feature>
<reference evidence="4" key="1">
    <citation type="journal article" date="2019" name="J. Bacteriol.">
        <title>A Mutagenic Screen Identifies a TonB-Dependent Receptor Required for the Lanthanide Metal Switch in the Type I Methanotroph 'Methylotuvimicrobium buryatense' 5GB1C.</title>
        <authorList>
            <person name="Groom J.D."/>
            <person name="Ford S.M."/>
            <person name="Pesesky M.W."/>
            <person name="Lidstrom M.E."/>
        </authorList>
    </citation>
    <scope>NUCLEOTIDE SEQUENCE [LARGE SCALE GENOMIC DNA]</scope>
    <source>
        <strain evidence="4">5GB1C</strain>
    </source>
</reference>
<dbReference type="PROSITE" id="PS50234">
    <property type="entry name" value="VWFA"/>
    <property type="match status" value="1"/>
</dbReference>
<protein>
    <submittedName>
        <fullName evidence="3">VWA domain-containing protein</fullName>
    </submittedName>
</protein>
<dbReference type="RefSeq" id="WP_017842215.1">
    <property type="nucleotide sequence ID" value="NZ_CP035467.1"/>
</dbReference>
<evidence type="ECO:0000259" key="2">
    <source>
        <dbReference type="PROSITE" id="PS50234"/>
    </source>
</evidence>
<dbReference type="SMART" id="SM00327">
    <property type="entry name" value="VWA"/>
    <property type="match status" value="1"/>
</dbReference>
<keyword evidence="1" id="KW-0472">Membrane</keyword>
<keyword evidence="4" id="KW-1185">Reference proteome</keyword>
<evidence type="ECO:0000256" key="1">
    <source>
        <dbReference type="SAM" id="Phobius"/>
    </source>
</evidence>
<keyword evidence="1" id="KW-0812">Transmembrane</keyword>
<dbReference type="CDD" id="cd00198">
    <property type="entry name" value="vWFA"/>
    <property type="match status" value="1"/>
</dbReference>
<dbReference type="Gene3D" id="3.40.50.410">
    <property type="entry name" value="von Willebrand factor, type A domain"/>
    <property type="match status" value="1"/>
</dbReference>
<gene>
    <name evidence="3" type="ORF">EQU24_18095</name>
</gene>
<dbReference type="OrthoDB" id="7055767at2"/>
<dbReference type="STRING" id="675511.GCA_000341735_03832"/>
<dbReference type="SUPFAM" id="SSF53300">
    <property type="entry name" value="vWA-like"/>
    <property type="match status" value="1"/>
</dbReference>
<dbReference type="Pfam" id="PF13519">
    <property type="entry name" value="VWA_2"/>
    <property type="match status" value="1"/>
</dbReference>
<dbReference type="Proteomes" id="UP000305881">
    <property type="component" value="Chromosome"/>
</dbReference>
<dbReference type="InterPro" id="IPR036465">
    <property type="entry name" value="vWFA_dom_sf"/>
</dbReference>
<proteinExistence type="predicted"/>
<dbReference type="InterPro" id="IPR002035">
    <property type="entry name" value="VWF_A"/>
</dbReference>
<accession>A0A4P9UR53</accession>
<keyword evidence="1" id="KW-1133">Transmembrane helix</keyword>
<dbReference type="EMBL" id="CP035467">
    <property type="protein sequence ID" value="QCW83938.1"/>
    <property type="molecule type" value="Genomic_DNA"/>
</dbReference>
<evidence type="ECO:0000313" key="3">
    <source>
        <dbReference type="EMBL" id="QCW83938.1"/>
    </source>
</evidence>
<evidence type="ECO:0000313" key="4">
    <source>
        <dbReference type="Proteomes" id="UP000305881"/>
    </source>
</evidence>
<name>A0A4P9UR53_METBY</name>
<feature type="transmembrane region" description="Helical" evidence="1">
    <location>
        <begin position="12"/>
        <end position="29"/>
    </location>
</feature>
<sequence>MYSRQIFKDYRFWCLAAAVIVLALLFIHPSEQRKSPVYNLTFVIDITRSMNVEDYQTGGQAVSRLEFVKQSLRGLLLKLPCESKVGLGIFTERRSTVLFEPVEVCSGFAEIDAAIAALDWRMAWAADSRIANGLMNTLEMRQDSGSSLVFMTDGQEAPPVNPRYRNDFSSVRGAIKGLLVGVGGMESAPIPKYNSRGEPEGFYMADDVPHRSTFGLSNLNPEEIEGYNARNAPFGSEAVAGNEHMSHLHETYLQQLSAETGLHYHRLIDSESLIKALQNGDLAEQKQVETDVRWQAALAALVILVLVFV</sequence>
<dbReference type="AlphaFoldDB" id="A0A4P9UR53"/>
<dbReference type="KEGG" id="mbur:EQU24_18095"/>
<organism evidence="3 4">
    <name type="scientific">Methylotuvimicrobium buryatense</name>
    <name type="common">Methylomicrobium buryatense</name>
    <dbReference type="NCBI Taxonomy" id="95641"/>
    <lineage>
        <taxon>Bacteria</taxon>
        <taxon>Pseudomonadati</taxon>
        <taxon>Pseudomonadota</taxon>
        <taxon>Gammaproteobacteria</taxon>
        <taxon>Methylococcales</taxon>
        <taxon>Methylococcaceae</taxon>
        <taxon>Methylotuvimicrobium</taxon>
    </lineage>
</organism>